<sequence length="72" mass="8223">MSFFVEAKIRPLPGQEPAQMVDAFSTAAEVTNYPLIPLEQIETIFFIGLRQIILAIIIINTSNYIIFINIYF</sequence>
<dbReference type="AlphaFoldDB" id="A0A5J4VWQ1"/>
<reference evidence="2 3" key="1">
    <citation type="submission" date="2019-03" db="EMBL/GenBank/DDBJ databases">
        <title>Single cell metagenomics reveals metabolic interactions within the superorganism composed of flagellate Streblomastix strix and complex community of Bacteroidetes bacteria on its surface.</title>
        <authorList>
            <person name="Treitli S.C."/>
            <person name="Kolisko M."/>
            <person name="Husnik F."/>
            <person name="Keeling P."/>
            <person name="Hampl V."/>
        </authorList>
    </citation>
    <scope>NUCLEOTIDE SEQUENCE [LARGE SCALE GENOMIC DNA]</scope>
    <source>
        <strain evidence="2">ST1C</strain>
    </source>
</reference>
<feature type="transmembrane region" description="Helical" evidence="1">
    <location>
        <begin position="52"/>
        <end position="71"/>
    </location>
</feature>
<name>A0A5J4VWQ1_9EUKA</name>
<dbReference type="EMBL" id="SNRW01004532">
    <property type="protein sequence ID" value="KAA6387067.1"/>
    <property type="molecule type" value="Genomic_DNA"/>
</dbReference>
<keyword evidence="1" id="KW-1133">Transmembrane helix</keyword>
<dbReference type="Proteomes" id="UP000324800">
    <property type="component" value="Unassembled WGS sequence"/>
</dbReference>
<evidence type="ECO:0000313" key="2">
    <source>
        <dbReference type="EMBL" id="KAA6387067.1"/>
    </source>
</evidence>
<evidence type="ECO:0000313" key="3">
    <source>
        <dbReference type="Proteomes" id="UP000324800"/>
    </source>
</evidence>
<proteinExistence type="predicted"/>
<keyword evidence="1" id="KW-0472">Membrane</keyword>
<keyword evidence="1" id="KW-0812">Transmembrane</keyword>
<protein>
    <submittedName>
        <fullName evidence="2">Uncharacterized protein</fullName>
    </submittedName>
</protein>
<gene>
    <name evidence="2" type="ORF">EZS28_017406</name>
</gene>
<evidence type="ECO:0000256" key="1">
    <source>
        <dbReference type="SAM" id="Phobius"/>
    </source>
</evidence>
<organism evidence="2 3">
    <name type="scientific">Streblomastix strix</name>
    <dbReference type="NCBI Taxonomy" id="222440"/>
    <lineage>
        <taxon>Eukaryota</taxon>
        <taxon>Metamonada</taxon>
        <taxon>Preaxostyla</taxon>
        <taxon>Oxymonadida</taxon>
        <taxon>Streblomastigidae</taxon>
        <taxon>Streblomastix</taxon>
    </lineage>
</organism>
<accession>A0A5J4VWQ1</accession>
<comment type="caution">
    <text evidence="2">The sequence shown here is derived from an EMBL/GenBank/DDBJ whole genome shotgun (WGS) entry which is preliminary data.</text>
</comment>